<dbReference type="Gene3D" id="3.30.70.100">
    <property type="match status" value="1"/>
</dbReference>
<accession>A0A919AF06</accession>
<dbReference type="RefSeq" id="WP_190204229.1">
    <property type="nucleotide sequence ID" value="NZ_BNBI01000005.1"/>
</dbReference>
<dbReference type="Pfam" id="PF00403">
    <property type="entry name" value="HMA"/>
    <property type="match status" value="1"/>
</dbReference>
<evidence type="ECO:0000313" key="4">
    <source>
        <dbReference type="Proteomes" id="UP000630718"/>
    </source>
</evidence>
<evidence type="ECO:0000259" key="2">
    <source>
        <dbReference type="PROSITE" id="PS50846"/>
    </source>
</evidence>
<keyword evidence="1" id="KW-0479">Metal-binding</keyword>
<dbReference type="Proteomes" id="UP000630718">
    <property type="component" value="Unassembled WGS sequence"/>
</dbReference>
<reference evidence="3" key="2">
    <citation type="submission" date="2020-09" db="EMBL/GenBank/DDBJ databases">
        <authorList>
            <person name="Sun Q."/>
            <person name="Ohkuma M."/>
        </authorList>
    </citation>
    <scope>NUCLEOTIDE SEQUENCE</scope>
    <source>
        <strain evidence="3">JCM 4477</strain>
    </source>
</reference>
<dbReference type="CDD" id="cd00371">
    <property type="entry name" value="HMA"/>
    <property type="match status" value="1"/>
</dbReference>
<evidence type="ECO:0000256" key="1">
    <source>
        <dbReference type="ARBA" id="ARBA00022723"/>
    </source>
</evidence>
<organism evidence="3 4">
    <name type="scientific">Streptomyces fumanus</name>
    <dbReference type="NCBI Taxonomy" id="67302"/>
    <lineage>
        <taxon>Bacteria</taxon>
        <taxon>Bacillati</taxon>
        <taxon>Actinomycetota</taxon>
        <taxon>Actinomycetes</taxon>
        <taxon>Kitasatosporales</taxon>
        <taxon>Streptomycetaceae</taxon>
        <taxon>Streptomyces</taxon>
    </lineage>
</organism>
<protein>
    <submittedName>
        <fullName evidence="3">Metal associated protein</fullName>
    </submittedName>
</protein>
<comment type="caution">
    <text evidence="3">The sequence shown here is derived from an EMBL/GenBank/DDBJ whole genome shotgun (WGS) entry which is preliminary data.</text>
</comment>
<keyword evidence="4" id="KW-1185">Reference proteome</keyword>
<gene>
    <name evidence="3" type="ORF">GCM10018772_24320</name>
</gene>
<feature type="domain" description="HMA" evidence="2">
    <location>
        <begin position="24"/>
        <end position="89"/>
    </location>
</feature>
<proteinExistence type="predicted"/>
<dbReference type="AlphaFoldDB" id="A0A919AF06"/>
<dbReference type="PRINTS" id="PR00944">
    <property type="entry name" value="CUEXPORT"/>
</dbReference>
<dbReference type="InterPro" id="IPR000428">
    <property type="entry name" value="Cu-bd"/>
</dbReference>
<dbReference type="EMBL" id="BNBI01000005">
    <property type="protein sequence ID" value="GHE99105.1"/>
    <property type="molecule type" value="Genomic_DNA"/>
</dbReference>
<dbReference type="GO" id="GO:0006825">
    <property type="term" value="P:copper ion transport"/>
    <property type="evidence" value="ECO:0007669"/>
    <property type="project" value="InterPro"/>
</dbReference>
<evidence type="ECO:0000313" key="3">
    <source>
        <dbReference type="EMBL" id="GHE99105.1"/>
    </source>
</evidence>
<dbReference type="InterPro" id="IPR036163">
    <property type="entry name" value="HMA_dom_sf"/>
</dbReference>
<dbReference type="PROSITE" id="PS01047">
    <property type="entry name" value="HMA_1"/>
    <property type="match status" value="1"/>
</dbReference>
<sequence>MSSSCCSPDGHCSTGTATATAVGVSTTYAVSGMTCGHCRDTLTKAIGGLDGVTGVAVDLEAGRVTVTGTREPDDALIAEVVDEAGYELTGRV</sequence>
<reference evidence="3" key="1">
    <citation type="journal article" date="2014" name="Int. J. Syst. Evol. Microbiol.">
        <title>Complete genome sequence of Corynebacterium casei LMG S-19264T (=DSM 44701T), isolated from a smear-ripened cheese.</title>
        <authorList>
            <consortium name="US DOE Joint Genome Institute (JGI-PGF)"/>
            <person name="Walter F."/>
            <person name="Albersmeier A."/>
            <person name="Kalinowski J."/>
            <person name="Ruckert C."/>
        </authorList>
    </citation>
    <scope>NUCLEOTIDE SEQUENCE</scope>
    <source>
        <strain evidence="3">JCM 4477</strain>
    </source>
</reference>
<dbReference type="InterPro" id="IPR017969">
    <property type="entry name" value="Heavy-metal-associated_CS"/>
</dbReference>
<dbReference type="GO" id="GO:0005507">
    <property type="term" value="F:copper ion binding"/>
    <property type="evidence" value="ECO:0007669"/>
    <property type="project" value="InterPro"/>
</dbReference>
<dbReference type="PROSITE" id="PS50846">
    <property type="entry name" value="HMA_2"/>
    <property type="match status" value="1"/>
</dbReference>
<name>A0A919AF06_9ACTN</name>
<dbReference type="SUPFAM" id="SSF55008">
    <property type="entry name" value="HMA, heavy metal-associated domain"/>
    <property type="match status" value="1"/>
</dbReference>
<dbReference type="InterPro" id="IPR006121">
    <property type="entry name" value="HMA_dom"/>
</dbReference>